<proteinExistence type="predicted"/>
<sequence>MEQDKVRAEFEAAYRKARYVHVDGFDLRRLGDAYQCEHAQFAWDMWRASREAVVVVLPEEDKAGFGGDDGPLGPSIEQIEAAGYNCGVKACRAAIHAAGIRTR</sequence>
<dbReference type="Proteomes" id="UP000596192">
    <property type="component" value="Chromosome"/>
</dbReference>
<evidence type="ECO:0000313" key="1">
    <source>
        <dbReference type="EMBL" id="QQE90445.1"/>
    </source>
</evidence>
<gene>
    <name evidence="1" type="ORF">GKQ51_09310</name>
</gene>
<dbReference type="AlphaFoldDB" id="A0AAP9YH83"/>
<dbReference type="RefSeq" id="WP_198867765.1">
    <property type="nucleotide sequence ID" value="NZ_CP066310.1"/>
</dbReference>
<organism evidence="1 2">
    <name type="scientific">Azotobacter chroococcum</name>
    <dbReference type="NCBI Taxonomy" id="353"/>
    <lineage>
        <taxon>Bacteria</taxon>
        <taxon>Pseudomonadati</taxon>
        <taxon>Pseudomonadota</taxon>
        <taxon>Gammaproteobacteria</taxon>
        <taxon>Pseudomonadales</taxon>
        <taxon>Pseudomonadaceae</taxon>
        <taxon>Azotobacter</taxon>
    </lineage>
</organism>
<dbReference type="Pfam" id="PF26207">
    <property type="entry name" value="Phage_phiTE_015"/>
    <property type="match status" value="1"/>
</dbReference>
<name>A0AAP9YH83_9GAMM</name>
<dbReference type="EMBL" id="CP066310">
    <property type="protein sequence ID" value="QQE90445.1"/>
    <property type="molecule type" value="Genomic_DNA"/>
</dbReference>
<dbReference type="InterPro" id="IPR058601">
    <property type="entry name" value="Phage_phiTE_015-like"/>
</dbReference>
<protein>
    <submittedName>
        <fullName evidence="1">Uncharacterized protein</fullName>
    </submittedName>
</protein>
<evidence type="ECO:0000313" key="2">
    <source>
        <dbReference type="Proteomes" id="UP000596192"/>
    </source>
</evidence>
<reference evidence="1 2" key="1">
    <citation type="submission" date="2020-12" db="EMBL/GenBank/DDBJ databases">
        <title>Genomic Analysis and Response surface optimization of nitrogen-fixing conditions for A. chroococcum strain HR1, Isolation from rhizosphere soil.</title>
        <authorList>
            <person name="Li J."/>
            <person name="Yang H."/>
            <person name="Liu H."/>
            <person name="Wang C."/>
            <person name="Tian Y."/>
            <person name="Lu X.Y."/>
        </authorList>
    </citation>
    <scope>NUCLEOTIDE SEQUENCE [LARGE SCALE GENOMIC DNA]</scope>
    <source>
        <strain evidence="1 2">HR1</strain>
    </source>
</reference>
<accession>A0AAP9YH83</accession>